<evidence type="ECO:0000313" key="7">
    <source>
        <dbReference type="EMBL" id="SHM48750.1"/>
    </source>
</evidence>
<evidence type="ECO:0000256" key="1">
    <source>
        <dbReference type="ARBA" id="ARBA00004196"/>
    </source>
</evidence>
<dbReference type="Pfam" id="PF14289">
    <property type="entry name" value="DUF4369"/>
    <property type="match status" value="1"/>
</dbReference>
<organism evidence="7 8">
    <name type="scientific">Chitinophaga jiangningensis</name>
    <dbReference type="NCBI Taxonomy" id="1419482"/>
    <lineage>
        <taxon>Bacteria</taxon>
        <taxon>Pseudomonadati</taxon>
        <taxon>Bacteroidota</taxon>
        <taxon>Chitinophagia</taxon>
        <taxon>Chitinophagales</taxon>
        <taxon>Chitinophagaceae</taxon>
        <taxon>Chitinophaga</taxon>
    </lineage>
</organism>
<keyword evidence="4" id="KW-0676">Redox-active center</keyword>
<dbReference type="PROSITE" id="PS51352">
    <property type="entry name" value="THIOREDOXIN_2"/>
    <property type="match status" value="1"/>
</dbReference>
<dbReference type="InterPro" id="IPR013766">
    <property type="entry name" value="Thioredoxin_domain"/>
</dbReference>
<accession>A0A1M7J6H7</accession>
<dbReference type="SUPFAM" id="SSF52833">
    <property type="entry name" value="Thioredoxin-like"/>
    <property type="match status" value="1"/>
</dbReference>
<dbReference type="OrthoDB" id="750178at2"/>
<keyword evidence="2" id="KW-0201">Cytochrome c-type biogenesis</keyword>
<dbReference type="InterPro" id="IPR050553">
    <property type="entry name" value="Thioredoxin_ResA/DsbE_sf"/>
</dbReference>
<dbReference type="PANTHER" id="PTHR42852">
    <property type="entry name" value="THIOL:DISULFIDE INTERCHANGE PROTEIN DSBE"/>
    <property type="match status" value="1"/>
</dbReference>
<dbReference type="AlphaFoldDB" id="A0A1M7J6H7"/>
<dbReference type="Pfam" id="PF00578">
    <property type="entry name" value="AhpC-TSA"/>
    <property type="match status" value="1"/>
</dbReference>
<dbReference type="EMBL" id="FRBL01000008">
    <property type="protein sequence ID" value="SHM48750.1"/>
    <property type="molecule type" value="Genomic_DNA"/>
</dbReference>
<feature type="domain" description="Thioredoxin" evidence="6">
    <location>
        <begin position="239"/>
        <end position="380"/>
    </location>
</feature>
<evidence type="ECO:0000256" key="5">
    <source>
        <dbReference type="SAM" id="SignalP"/>
    </source>
</evidence>
<proteinExistence type="predicted"/>
<sequence length="380" mass="42230">MNKIKVILSTGLLLTSAVAMAQQSFTIKGSFPGLKEERKAFLQYYDGEKKVHDSALVRNGKFQFAGTVQHPVKASIEIKELNPGPFDFNKYLARDEKEFFIDGGAIIRIKGKDSIKPATITGGKTQSELLELGRLEAEVVAQLAPIIRERLKHFETKDTTGDAALSAAMAPLAEKRRKITDDFVMSHPKSWLSWDVVKERSSIIHVKSFEPMFLSLDSSIRNIPEAKKIAAKLALAKSLAVGQTAPDFAQADTSGQLLHLSDFKGKYVFLDFWASWCGPCRAENPNVVKAWNAYKDRNFIIISVSLDDKKTNWINAIEKDGMPWVHVSNLQGWNNPVAQAYGVTAVPQNLLISPDGKILARNLRGEHLTGELEKFLPPVK</sequence>
<dbReference type="PANTHER" id="PTHR42852:SF6">
    <property type="entry name" value="THIOL:DISULFIDE INTERCHANGE PROTEIN DSBE"/>
    <property type="match status" value="1"/>
</dbReference>
<dbReference type="GO" id="GO:0017004">
    <property type="term" value="P:cytochrome complex assembly"/>
    <property type="evidence" value="ECO:0007669"/>
    <property type="project" value="UniProtKB-KW"/>
</dbReference>
<dbReference type="GO" id="GO:0030313">
    <property type="term" value="C:cell envelope"/>
    <property type="evidence" value="ECO:0007669"/>
    <property type="project" value="UniProtKB-SubCell"/>
</dbReference>
<dbReference type="InterPro" id="IPR000866">
    <property type="entry name" value="AhpC/TSA"/>
</dbReference>
<dbReference type="RefSeq" id="WP_073085181.1">
    <property type="nucleotide sequence ID" value="NZ_FRBL01000008.1"/>
</dbReference>
<dbReference type="Proteomes" id="UP000184420">
    <property type="component" value="Unassembled WGS sequence"/>
</dbReference>
<dbReference type="CDD" id="cd02966">
    <property type="entry name" value="TlpA_like_family"/>
    <property type="match status" value="1"/>
</dbReference>
<dbReference type="InterPro" id="IPR017937">
    <property type="entry name" value="Thioredoxin_CS"/>
</dbReference>
<keyword evidence="5" id="KW-0732">Signal</keyword>
<dbReference type="GO" id="GO:0016491">
    <property type="term" value="F:oxidoreductase activity"/>
    <property type="evidence" value="ECO:0007669"/>
    <property type="project" value="InterPro"/>
</dbReference>
<dbReference type="InterPro" id="IPR036249">
    <property type="entry name" value="Thioredoxin-like_sf"/>
</dbReference>
<keyword evidence="3" id="KW-1015">Disulfide bond</keyword>
<evidence type="ECO:0000313" key="8">
    <source>
        <dbReference type="Proteomes" id="UP000184420"/>
    </source>
</evidence>
<dbReference type="PROSITE" id="PS00194">
    <property type="entry name" value="THIOREDOXIN_1"/>
    <property type="match status" value="1"/>
</dbReference>
<dbReference type="STRING" id="1419482.SAMN05444266_108246"/>
<evidence type="ECO:0000256" key="2">
    <source>
        <dbReference type="ARBA" id="ARBA00022748"/>
    </source>
</evidence>
<comment type="subcellular location">
    <subcellularLocation>
        <location evidence="1">Cell envelope</location>
    </subcellularLocation>
</comment>
<name>A0A1M7J6H7_9BACT</name>
<evidence type="ECO:0000256" key="4">
    <source>
        <dbReference type="ARBA" id="ARBA00023284"/>
    </source>
</evidence>
<protein>
    <submittedName>
        <fullName evidence="7">Peroxiredoxin</fullName>
    </submittedName>
</protein>
<reference evidence="7 8" key="1">
    <citation type="submission" date="2016-11" db="EMBL/GenBank/DDBJ databases">
        <authorList>
            <person name="Jaros S."/>
            <person name="Januszkiewicz K."/>
            <person name="Wedrychowicz H."/>
        </authorList>
    </citation>
    <scope>NUCLEOTIDE SEQUENCE [LARGE SCALE GENOMIC DNA]</scope>
    <source>
        <strain evidence="7 8">DSM 27406</strain>
    </source>
</reference>
<keyword evidence="8" id="KW-1185">Reference proteome</keyword>
<dbReference type="InterPro" id="IPR025380">
    <property type="entry name" value="DUF4369"/>
</dbReference>
<dbReference type="Gene3D" id="3.40.30.10">
    <property type="entry name" value="Glutaredoxin"/>
    <property type="match status" value="1"/>
</dbReference>
<feature type="chain" id="PRO_5012048422" evidence="5">
    <location>
        <begin position="22"/>
        <end position="380"/>
    </location>
</feature>
<dbReference type="GO" id="GO:0016209">
    <property type="term" value="F:antioxidant activity"/>
    <property type="evidence" value="ECO:0007669"/>
    <property type="project" value="InterPro"/>
</dbReference>
<feature type="signal peptide" evidence="5">
    <location>
        <begin position="1"/>
        <end position="21"/>
    </location>
</feature>
<evidence type="ECO:0000256" key="3">
    <source>
        <dbReference type="ARBA" id="ARBA00023157"/>
    </source>
</evidence>
<gene>
    <name evidence="7" type="ORF">SAMN05444266_108246</name>
</gene>
<evidence type="ECO:0000259" key="6">
    <source>
        <dbReference type="PROSITE" id="PS51352"/>
    </source>
</evidence>